<proteinExistence type="predicted"/>
<dbReference type="Proteomes" id="UP000298787">
    <property type="component" value="Chromosome 2"/>
</dbReference>
<organism evidence="2 3">
    <name type="scientific">Collichthys lucidus</name>
    <name type="common">Big head croaker</name>
    <name type="synonym">Sciaena lucida</name>
    <dbReference type="NCBI Taxonomy" id="240159"/>
    <lineage>
        <taxon>Eukaryota</taxon>
        <taxon>Metazoa</taxon>
        <taxon>Chordata</taxon>
        <taxon>Craniata</taxon>
        <taxon>Vertebrata</taxon>
        <taxon>Euteleostomi</taxon>
        <taxon>Actinopterygii</taxon>
        <taxon>Neopterygii</taxon>
        <taxon>Teleostei</taxon>
        <taxon>Neoteleostei</taxon>
        <taxon>Acanthomorphata</taxon>
        <taxon>Eupercaria</taxon>
        <taxon>Sciaenidae</taxon>
        <taxon>Collichthys</taxon>
    </lineage>
</organism>
<evidence type="ECO:0000313" key="3">
    <source>
        <dbReference type="Proteomes" id="UP000298787"/>
    </source>
</evidence>
<accession>A0A4U5U1T7</accession>
<evidence type="ECO:0000256" key="1">
    <source>
        <dbReference type="SAM" id="MobiDB-lite"/>
    </source>
</evidence>
<dbReference type="AlphaFoldDB" id="A0A4U5U1T7"/>
<gene>
    <name evidence="2" type="ORF">D9C73_001882</name>
</gene>
<keyword evidence="3" id="KW-1185">Reference proteome</keyword>
<dbReference type="EMBL" id="CM014079">
    <property type="protein sequence ID" value="TKS66795.1"/>
    <property type="molecule type" value="Genomic_DNA"/>
</dbReference>
<feature type="region of interest" description="Disordered" evidence="1">
    <location>
        <begin position="24"/>
        <end position="71"/>
    </location>
</feature>
<evidence type="ECO:0000313" key="2">
    <source>
        <dbReference type="EMBL" id="TKS66795.1"/>
    </source>
</evidence>
<sequence length="71" mass="7743">MTRVHVRAEGEACRYVVQKIQAAVRGEAQPEKTSTTACSQAKAPQEDWMSSEKPALIPQPADEVVQQECGS</sequence>
<reference evidence="2 3" key="1">
    <citation type="submission" date="2019-01" db="EMBL/GenBank/DDBJ databases">
        <title>Genome Assembly of Collichthys lucidus.</title>
        <authorList>
            <person name="Cai M."/>
            <person name="Xiao S."/>
        </authorList>
    </citation>
    <scope>NUCLEOTIDE SEQUENCE [LARGE SCALE GENOMIC DNA]</scope>
    <source>
        <strain evidence="2">JT15FE1705JMU</strain>
        <tissue evidence="2">Muscle</tissue>
    </source>
</reference>
<protein>
    <submittedName>
        <fullName evidence="2">Uncharacterized protein</fullName>
    </submittedName>
</protein>
<name>A0A4U5U1T7_COLLU</name>